<evidence type="ECO:0000313" key="3">
    <source>
        <dbReference type="EMBL" id="NYD58493.1"/>
    </source>
</evidence>
<dbReference type="Gene3D" id="1.10.1740.10">
    <property type="match status" value="1"/>
</dbReference>
<dbReference type="RefSeq" id="WP_179616094.1">
    <property type="nucleotide sequence ID" value="NZ_CP059163.1"/>
</dbReference>
<dbReference type="EMBL" id="JACCBE010000001">
    <property type="protein sequence ID" value="NYD58493.1"/>
    <property type="molecule type" value="Genomic_DNA"/>
</dbReference>
<dbReference type="SUPFAM" id="SSF88659">
    <property type="entry name" value="Sigma3 and sigma4 domains of RNA polymerase sigma factors"/>
    <property type="match status" value="1"/>
</dbReference>
<keyword evidence="4" id="KW-1185">Reference proteome</keyword>
<sequence>MQDDWGNLLAGLLRRHRRPDLVEDALAEAFAQAAQVWPDRGVPANPAGWLRTAADRRVVDSLRREAVARDRAHLVAPGAQPGGRPGGQPGTPVHEPVHEQAHGPGGAQLGQDVDDRLALIFMCTHPALAPEVRPALALRFVMGVPTETIARLFLVPGPTMAARLTRAKKRLAGSGIPFAVPDPAAWPQRVVGAARAIYLAFTTGYAPGGVEVVRARDAGEAVRLALLAERIVPDDRRVLTSLSALLLLQHSRRDARTDEQGRLVLLADQDRSRWHRQEIDAAVERLARLPPTTGYGEELRLQAVIAACHALAPSAGDTDWRTITAAYLRLEQLTGSPLVRLNRAVALAELSGPMAGLALLKGLDERLPGHHRVATARAELLRRGGHVDQARAAYLDALAWCPAGAESRHLHERLSSLDASGSGTDA</sequence>
<dbReference type="PANTHER" id="PTHR47756">
    <property type="entry name" value="BLL6612 PROTEIN-RELATED"/>
    <property type="match status" value="1"/>
</dbReference>
<reference evidence="3 4" key="1">
    <citation type="submission" date="2020-07" db="EMBL/GenBank/DDBJ databases">
        <title>Sequencing the genomes of 1000 actinobacteria strains.</title>
        <authorList>
            <person name="Klenk H.-P."/>
        </authorList>
    </citation>
    <scope>NUCLEOTIDE SEQUENCE [LARGE SCALE GENOMIC DNA]</scope>
    <source>
        <strain evidence="3 4">DSM 18965</strain>
    </source>
</reference>
<dbReference type="Proteomes" id="UP000516957">
    <property type="component" value="Unassembled WGS sequence"/>
</dbReference>
<dbReference type="GO" id="GO:0006352">
    <property type="term" value="P:DNA-templated transcription initiation"/>
    <property type="evidence" value="ECO:0007669"/>
    <property type="project" value="InterPro"/>
</dbReference>
<dbReference type="InterPro" id="IPR046531">
    <property type="entry name" value="DUF6596"/>
</dbReference>
<accession>A0A7Y9JSE2</accession>
<dbReference type="AlphaFoldDB" id="A0A7Y9JSE2"/>
<feature type="region of interest" description="Disordered" evidence="1">
    <location>
        <begin position="72"/>
        <end position="109"/>
    </location>
</feature>
<organism evidence="3 4">
    <name type="scientific">Nocardioides marinisabuli</name>
    <dbReference type="NCBI Taxonomy" id="419476"/>
    <lineage>
        <taxon>Bacteria</taxon>
        <taxon>Bacillati</taxon>
        <taxon>Actinomycetota</taxon>
        <taxon>Actinomycetes</taxon>
        <taxon>Propionibacteriales</taxon>
        <taxon>Nocardioidaceae</taxon>
        <taxon>Nocardioides</taxon>
    </lineage>
</organism>
<feature type="compositionally biased region" description="Gly residues" evidence="1">
    <location>
        <begin position="80"/>
        <end position="89"/>
    </location>
</feature>
<evidence type="ECO:0000256" key="1">
    <source>
        <dbReference type="SAM" id="MobiDB-lite"/>
    </source>
</evidence>
<dbReference type="SUPFAM" id="SSF88946">
    <property type="entry name" value="Sigma2 domain of RNA polymerase sigma factors"/>
    <property type="match status" value="1"/>
</dbReference>
<comment type="caution">
    <text evidence="3">The sequence shown here is derived from an EMBL/GenBank/DDBJ whole genome shotgun (WGS) entry which is preliminary data.</text>
</comment>
<feature type="domain" description="DUF6596" evidence="2">
    <location>
        <begin position="194"/>
        <end position="288"/>
    </location>
</feature>
<dbReference type="InterPro" id="IPR013324">
    <property type="entry name" value="RNA_pol_sigma_r3/r4-like"/>
</dbReference>
<proteinExistence type="predicted"/>
<evidence type="ECO:0000313" key="4">
    <source>
        <dbReference type="Proteomes" id="UP000516957"/>
    </source>
</evidence>
<name>A0A7Y9JSE2_9ACTN</name>
<dbReference type="Pfam" id="PF20239">
    <property type="entry name" value="DUF6596"/>
    <property type="match status" value="1"/>
</dbReference>
<dbReference type="GO" id="GO:0003700">
    <property type="term" value="F:DNA-binding transcription factor activity"/>
    <property type="evidence" value="ECO:0007669"/>
    <property type="project" value="InterPro"/>
</dbReference>
<evidence type="ECO:0000259" key="2">
    <source>
        <dbReference type="Pfam" id="PF20239"/>
    </source>
</evidence>
<protein>
    <submittedName>
        <fullName evidence="3">RNA polymerase sigma-70 factor (ECF subfamily)</fullName>
    </submittedName>
</protein>
<dbReference type="InterPro" id="IPR013325">
    <property type="entry name" value="RNA_pol_sigma_r2"/>
</dbReference>
<dbReference type="PANTHER" id="PTHR47756:SF2">
    <property type="entry name" value="BLL6612 PROTEIN"/>
    <property type="match status" value="1"/>
</dbReference>
<gene>
    <name evidence="3" type="ORF">BKA08_002731</name>
</gene>